<reference evidence="4" key="1">
    <citation type="journal article" date="2020" name="Stud. Mycol.">
        <title>101 Dothideomycetes genomes: a test case for predicting lifestyles and emergence of pathogens.</title>
        <authorList>
            <person name="Haridas S."/>
            <person name="Albert R."/>
            <person name="Binder M."/>
            <person name="Bloem J."/>
            <person name="Labutti K."/>
            <person name="Salamov A."/>
            <person name="Andreopoulos B."/>
            <person name="Baker S."/>
            <person name="Barry K."/>
            <person name="Bills G."/>
            <person name="Bluhm B."/>
            <person name="Cannon C."/>
            <person name="Castanera R."/>
            <person name="Culley D."/>
            <person name="Daum C."/>
            <person name="Ezra D."/>
            <person name="Gonzalez J."/>
            <person name="Henrissat B."/>
            <person name="Kuo A."/>
            <person name="Liang C."/>
            <person name="Lipzen A."/>
            <person name="Lutzoni F."/>
            <person name="Magnuson J."/>
            <person name="Mondo S."/>
            <person name="Nolan M."/>
            <person name="Ohm R."/>
            <person name="Pangilinan J."/>
            <person name="Park H.-J."/>
            <person name="Ramirez L."/>
            <person name="Alfaro M."/>
            <person name="Sun H."/>
            <person name="Tritt A."/>
            <person name="Yoshinaga Y."/>
            <person name="Zwiers L.-H."/>
            <person name="Turgeon B."/>
            <person name="Goodwin S."/>
            <person name="Spatafora J."/>
            <person name="Crous P."/>
            <person name="Grigoriev I."/>
        </authorList>
    </citation>
    <scope>NUCLEOTIDE SEQUENCE</scope>
    <source>
        <strain evidence="4">CBS 116435</strain>
    </source>
</reference>
<dbReference type="PANTHER" id="PTHR16861">
    <property type="entry name" value="GLYCOPROTEIN 38"/>
    <property type="match status" value="1"/>
</dbReference>
<evidence type="ECO:0000256" key="2">
    <source>
        <dbReference type="SAM" id="Phobius"/>
    </source>
</evidence>
<comment type="caution">
    <text evidence="4">The sequence shown here is derived from an EMBL/GenBank/DDBJ whole genome shotgun (WGS) entry which is preliminary data.</text>
</comment>
<name>A0A9P4Q0V9_9PEZI</name>
<feature type="compositionally biased region" description="Low complexity" evidence="1">
    <location>
        <begin position="229"/>
        <end position="247"/>
    </location>
</feature>
<protein>
    <submittedName>
        <fullName evidence="4">Uncharacterized protein</fullName>
    </submittedName>
</protein>
<feature type="transmembrane region" description="Helical" evidence="2">
    <location>
        <begin position="187"/>
        <end position="212"/>
    </location>
</feature>
<dbReference type="Proteomes" id="UP000799441">
    <property type="component" value="Unassembled WGS sequence"/>
</dbReference>
<dbReference type="EMBL" id="MU003902">
    <property type="protein sequence ID" value="KAF2716044.1"/>
    <property type="molecule type" value="Genomic_DNA"/>
</dbReference>
<dbReference type="OrthoDB" id="3816606at2759"/>
<dbReference type="PROSITE" id="PS51257">
    <property type="entry name" value="PROKAR_LIPOPROTEIN"/>
    <property type="match status" value="1"/>
</dbReference>
<accession>A0A9P4Q0V9</accession>
<keyword evidence="3" id="KW-0732">Signal</keyword>
<organism evidence="4 5">
    <name type="scientific">Polychaeton citri CBS 116435</name>
    <dbReference type="NCBI Taxonomy" id="1314669"/>
    <lineage>
        <taxon>Eukaryota</taxon>
        <taxon>Fungi</taxon>
        <taxon>Dikarya</taxon>
        <taxon>Ascomycota</taxon>
        <taxon>Pezizomycotina</taxon>
        <taxon>Dothideomycetes</taxon>
        <taxon>Dothideomycetidae</taxon>
        <taxon>Capnodiales</taxon>
        <taxon>Capnodiaceae</taxon>
        <taxon>Polychaeton</taxon>
    </lineage>
</organism>
<feature type="compositionally biased region" description="Basic and acidic residues" evidence="1">
    <location>
        <begin position="267"/>
        <end position="279"/>
    </location>
</feature>
<proteinExistence type="predicted"/>
<evidence type="ECO:0000313" key="5">
    <source>
        <dbReference type="Proteomes" id="UP000799441"/>
    </source>
</evidence>
<evidence type="ECO:0000256" key="1">
    <source>
        <dbReference type="SAM" id="MobiDB-lite"/>
    </source>
</evidence>
<gene>
    <name evidence="4" type="ORF">K431DRAFT_308099</name>
</gene>
<feature type="region of interest" description="Disordered" evidence="1">
    <location>
        <begin position="229"/>
        <end position="250"/>
    </location>
</feature>
<evidence type="ECO:0000313" key="4">
    <source>
        <dbReference type="EMBL" id="KAF2716044.1"/>
    </source>
</evidence>
<sequence>MSASYTKLQRQALLALLAFAHVALSQSCYWRSNDQTTVVSDGWFACNNTQTTADGAQLCCLNGASCGEDSICYTPTSSGGSGWFVGGCTDPTYKDPVCRTSCTGDSQTWIQYNYTQQLWHCCGDAGCTGTPTSETFQGVPPASWSAVPSTAIPFGDAQESGATTSLVTVTATPSSSASSGSSLSTGAIAGIAVLAVLLGIALIAALTFLILWRKKTALHRNAQHDFMRQQQEMQQMQQGKYGGQVSAQGGGQAYQPVMQHHAELEGGHASELEGYERKPGAQASVRS</sequence>
<dbReference type="PANTHER" id="PTHR16861:SF4">
    <property type="entry name" value="SH3 DOMAIN PROTEIN (AFU_ORTHOLOGUE AFUA_1G13610)"/>
    <property type="match status" value="1"/>
</dbReference>
<feature type="chain" id="PRO_5040331423" evidence="3">
    <location>
        <begin position="26"/>
        <end position="287"/>
    </location>
</feature>
<dbReference type="AlphaFoldDB" id="A0A9P4Q0V9"/>
<evidence type="ECO:0000256" key="3">
    <source>
        <dbReference type="SAM" id="SignalP"/>
    </source>
</evidence>
<keyword evidence="2" id="KW-1133">Transmembrane helix</keyword>
<feature type="region of interest" description="Disordered" evidence="1">
    <location>
        <begin position="267"/>
        <end position="287"/>
    </location>
</feature>
<keyword evidence="5" id="KW-1185">Reference proteome</keyword>
<keyword evidence="2" id="KW-0812">Transmembrane</keyword>
<feature type="signal peptide" evidence="3">
    <location>
        <begin position="1"/>
        <end position="25"/>
    </location>
</feature>
<keyword evidence="2" id="KW-0472">Membrane</keyword>